<comment type="pathway">
    <text evidence="8">Amino-acid biosynthesis; L-proline biosynthesis; L-glutamate 5-semialdehyde from L-glutamate: step 1/2.</text>
</comment>
<evidence type="ECO:0000256" key="2">
    <source>
        <dbReference type="ARBA" id="ARBA00022605"/>
    </source>
</evidence>
<dbReference type="InterPro" id="IPR001048">
    <property type="entry name" value="Asp/Glu/Uridylate_kinase"/>
</dbReference>
<dbReference type="PROSITE" id="PS00902">
    <property type="entry name" value="GLUTAMATE_5_KINASE"/>
    <property type="match status" value="1"/>
</dbReference>
<dbReference type="InterPro" id="IPR001057">
    <property type="entry name" value="Glu/AcGlu_kinase"/>
</dbReference>
<dbReference type="SUPFAM" id="SSF53633">
    <property type="entry name" value="Carbamate kinase-like"/>
    <property type="match status" value="1"/>
</dbReference>
<evidence type="ECO:0000256" key="3">
    <source>
        <dbReference type="ARBA" id="ARBA00022650"/>
    </source>
</evidence>
<protein>
    <recommendedName>
        <fullName evidence="8">Glutamate 5-kinase</fullName>
        <ecNumber evidence="8">2.7.2.11</ecNumber>
    </recommendedName>
    <alternativeName>
        <fullName evidence="8">Gamma-glutamyl kinase</fullName>
        <shortName evidence="8">GK</shortName>
    </alternativeName>
</protein>
<name>A0A5S3V9P6_9GAMM</name>
<keyword evidence="6 8" id="KW-0418">Kinase</keyword>
<keyword evidence="3 8" id="KW-0641">Proline biosynthesis</keyword>
<gene>
    <name evidence="8 10" type="primary">proB</name>
    <name evidence="10" type="ORF">CWC19_08450</name>
    <name evidence="11" type="ORF">CWC20_17035</name>
</gene>
<sequence>MGKIKTVSLHNTKRLVIKVGSALIAPREDGCKTRYLLDIAQFIVHARSQGIEVLLVSSGSVAAGAHHFKNPDRNNIAIKKAMAAAGQMDMMSTWDRFFDFPSAQLLMTHADLRDKERYNSIRLTLFSLLDEGILPIINENDAVTTDDLRVGDNDNLSAMVAAAADADTLVICSDVDGLFDKNPNTHNDAKLIKEVNSITPEIYAMTSGPVSGVGTGGMKTKLEAAEKATSHGIMTYIINGFDETTFSALLQGDNPGTLFTPFDKPMEESQHWMTHTAAEYGELVVESERIDKTDELNCKEILSIEGEFSAGETVLIKNTKGQRLAKASSNYSSCLLHFVTQNTVGVNTSQMQRSMGPIISNNDIAVLEKK</sequence>
<dbReference type="InterPro" id="IPR019797">
    <property type="entry name" value="Glutamate_5-kinase_CS"/>
</dbReference>
<keyword evidence="4 8" id="KW-0808">Transferase</keyword>
<comment type="similarity">
    <text evidence="8">Belongs to the glutamate 5-kinase family.</text>
</comment>
<feature type="domain" description="Aspartate/glutamate/uridylate kinase" evidence="9">
    <location>
        <begin position="13"/>
        <end position="239"/>
    </location>
</feature>
<feature type="binding site" evidence="8">
    <location>
        <position position="18"/>
    </location>
    <ligand>
        <name>ATP</name>
        <dbReference type="ChEBI" id="CHEBI:30616"/>
    </ligand>
</feature>
<evidence type="ECO:0000313" key="13">
    <source>
        <dbReference type="Proteomes" id="UP000307217"/>
    </source>
</evidence>
<comment type="caution">
    <text evidence="10">The sequence shown here is derived from an EMBL/GenBank/DDBJ whole genome shotgun (WGS) entry which is preliminary data.</text>
</comment>
<evidence type="ECO:0000313" key="11">
    <source>
        <dbReference type="EMBL" id="TMO71672.1"/>
    </source>
</evidence>
<dbReference type="GO" id="GO:0055129">
    <property type="term" value="P:L-proline biosynthetic process"/>
    <property type="evidence" value="ECO:0007669"/>
    <property type="project" value="UniProtKB-UniRule"/>
</dbReference>
<dbReference type="RefSeq" id="WP_138591474.1">
    <property type="nucleotide sequence ID" value="NZ_PNBW01000097.1"/>
</dbReference>
<dbReference type="GO" id="GO:0005524">
    <property type="term" value="F:ATP binding"/>
    <property type="evidence" value="ECO:0007669"/>
    <property type="project" value="UniProtKB-KW"/>
</dbReference>
<evidence type="ECO:0000313" key="12">
    <source>
        <dbReference type="Proteomes" id="UP000307164"/>
    </source>
</evidence>
<dbReference type="GO" id="GO:0005829">
    <property type="term" value="C:cytosol"/>
    <property type="evidence" value="ECO:0007669"/>
    <property type="project" value="TreeGrafter"/>
</dbReference>
<keyword evidence="12" id="KW-1185">Reference proteome</keyword>
<feature type="binding site" evidence="8">
    <location>
        <position position="153"/>
    </location>
    <ligand>
        <name>substrate</name>
    </ligand>
</feature>
<dbReference type="PANTHER" id="PTHR43654:SF1">
    <property type="entry name" value="ISOPENTENYL PHOSPHATE KINASE"/>
    <property type="match status" value="1"/>
</dbReference>
<dbReference type="CDD" id="cd04242">
    <property type="entry name" value="AAK_G5K_ProB"/>
    <property type="match status" value="1"/>
</dbReference>
<dbReference type="Gene3D" id="3.40.1160.10">
    <property type="entry name" value="Acetylglutamate kinase-like"/>
    <property type="match status" value="1"/>
</dbReference>
<dbReference type="UniPathway" id="UPA00098">
    <property type="reaction ID" value="UER00359"/>
</dbReference>
<evidence type="ECO:0000313" key="10">
    <source>
        <dbReference type="EMBL" id="TMO68616.1"/>
    </source>
</evidence>
<evidence type="ECO:0000256" key="4">
    <source>
        <dbReference type="ARBA" id="ARBA00022679"/>
    </source>
</evidence>
<dbReference type="EMBL" id="PNBW01000097">
    <property type="protein sequence ID" value="TMO71672.1"/>
    <property type="molecule type" value="Genomic_DNA"/>
</dbReference>
<reference evidence="12 13" key="1">
    <citation type="submission" date="2018-01" db="EMBL/GenBank/DDBJ databases">
        <authorList>
            <person name="Paulsen S."/>
            <person name="Gram L.K."/>
        </authorList>
    </citation>
    <scope>NUCLEOTIDE SEQUENCE [LARGE SCALE GENOMIC DNA]</scope>
    <source>
        <strain evidence="10 13">S3790</strain>
        <strain evidence="11 12">S3895</strain>
    </source>
</reference>
<dbReference type="HAMAP" id="MF_00456">
    <property type="entry name" value="ProB"/>
    <property type="match status" value="1"/>
</dbReference>
<dbReference type="PRINTS" id="PR00474">
    <property type="entry name" value="GLU5KINASE"/>
</dbReference>
<comment type="subcellular location">
    <subcellularLocation>
        <location evidence="8">Cytoplasm</location>
    </subcellularLocation>
</comment>
<feature type="binding site" evidence="8">
    <location>
        <position position="58"/>
    </location>
    <ligand>
        <name>substrate</name>
    </ligand>
</feature>
<dbReference type="InterPro" id="IPR011529">
    <property type="entry name" value="Glu_5kinase"/>
</dbReference>
<dbReference type="FunFam" id="3.40.1160.10:FF:000018">
    <property type="entry name" value="Glutamate 5-kinase"/>
    <property type="match status" value="1"/>
</dbReference>
<dbReference type="Gene3D" id="2.30.130.10">
    <property type="entry name" value="PUA domain"/>
    <property type="match status" value="1"/>
</dbReference>
<dbReference type="InterPro" id="IPR015947">
    <property type="entry name" value="PUA-like_sf"/>
</dbReference>
<reference evidence="10" key="3">
    <citation type="submission" date="2019-09" db="EMBL/GenBank/DDBJ databases">
        <title>Co-occurence of chitin degradation, pigmentation and bioactivity in marine Pseudoalteromonas.</title>
        <authorList>
            <person name="Sonnenschein E.C."/>
            <person name="Bech P.K."/>
        </authorList>
    </citation>
    <scope>NUCLEOTIDE SEQUENCE</scope>
    <source>
        <strain evidence="10">S3790</strain>
        <strain evidence="11 12">S3895</strain>
    </source>
</reference>
<evidence type="ECO:0000256" key="7">
    <source>
        <dbReference type="ARBA" id="ARBA00022840"/>
    </source>
</evidence>
<dbReference type="GO" id="GO:0004349">
    <property type="term" value="F:glutamate 5-kinase activity"/>
    <property type="evidence" value="ECO:0007669"/>
    <property type="project" value="UniProtKB-UniRule"/>
</dbReference>
<keyword evidence="2 8" id="KW-0028">Amino-acid biosynthesis</keyword>
<evidence type="ECO:0000256" key="1">
    <source>
        <dbReference type="ARBA" id="ARBA00022490"/>
    </source>
</evidence>
<dbReference type="Proteomes" id="UP000307217">
    <property type="component" value="Unassembled WGS sequence"/>
</dbReference>
<feature type="binding site" evidence="8">
    <location>
        <begin position="173"/>
        <end position="174"/>
    </location>
    <ligand>
        <name>ATP</name>
        <dbReference type="ChEBI" id="CHEBI:30616"/>
    </ligand>
</feature>
<comment type="catalytic activity">
    <reaction evidence="8">
        <text>L-glutamate + ATP = L-glutamyl 5-phosphate + ADP</text>
        <dbReference type="Rhea" id="RHEA:14877"/>
        <dbReference type="ChEBI" id="CHEBI:29985"/>
        <dbReference type="ChEBI" id="CHEBI:30616"/>
        <dbReference type="ChEBI" id="CHEBI:58274"/>
        <dbReference type="ChEBI" id="CHEBI:456216"/>
        <dbReference type="EC" id="2.7.2.11"/>
    </reaction>
</comment>
<dbReference type="NCBIfam" id="TIGR01027">
    <property type="entry name" value="proB"/>
    <property type="match status" value="1"/>
</dbReference>
<evidence type="ECO:0000259" key="9">
    <source>
        <dbReference type="Pfam" id="PF00696"/>
    </source>
</evidence>
<comment type="function">
    <text evidence="8">Catalyzes the transfer of a phosphate group to glutamate to form L-glutamate 5-phosphate.</text>
</comment>
<accession>A0A5S3V9P6</accession>
<feature type="binding site" evidence="8">
    <location>
        <begin position="215"/>
        <end position="221"/>
    </location>
    <ligand>
        <name>ATP</name>
        <dbReference type="ChEBI" id="CHEBI:30616"/>
    </ligand>
</feature>
<dbReference type="SUPFAM" id="SSF88697">
    <property type="entry name" value="PUA domain-like"/>
    <property type="match status" value="1"/>
</dbReference>
<feature type="binding site" evidence="8">
    <location>
        <position position="141"/>
    </location>
    <ligand>
        <name>substrate</name>
    </ligand>
</feature>
<keyword evidence="5 8" id="KW-0547">Nucleotide-binding</keyword>
<dbReference type="Proteomes" id="UP000307164">
    <property type="component" value="Unassembled WGS sequence"/>
</dbReference>
<dbReference type="PROSITE" id="PS50890">
    <property type="entry name" value="PUA"/>
    <property type="match status" value="1"/>
</dbReference>
<evidence type="ECO:0000256" key="8">
    <source>
        <dbReference type="HAMAP-Rule" id="MF_00456"/>
    </source>
</evidence>
<reference evidence="13" key="2">
    <citation type="submission" date="2019-06" db="EMBL/GenBank/DDBJ databases">
        <title>Co-occurence of chitin degradation, pigmentation and bioactivity in marine Pseudoalteromonas.</title>
        <authorList>
            <person name="Sonnenschein E.C."/>
            <person name="Bech P.K."/>
        </authorList>
    </citation>
    <scope>NUCLEOTIDE SEQUENCE [LARGE SCALE GENOMIC DNA]</scope>
    <source>
        <strain evidence="13">S3790</strain>
    </source>
</reference>
<dbReference type="InterPro" id="IPR041739">
    <property type="entry name" value="G5K_ProB"/>
</dbReference>
<dbReference type="InterPro" id="IPR005715">
    <property type="entry name" value="Glu_5kinase/COase_Synthase"/>
</dbReference>
<evidence type="ECO:0000256" key="5">
    <source>
        <dbReference type="ARBA" id="ARBA00022741"/>
    </source>
</evidence>
<dbReference type="EMBL" id="PNBX01000031">
    <property type="protein sequence ID" value="TMO68616.1"/>
    <property type="molecule type" value="Genomic_DNA"/>
</dbReference>
<dbReference type="Pfam" id="PF00696">
    <property type="entry name" value="AA_kinase"/>
    <property type="match status" value="1"/>
</dbReference>
<dbReference type="OrthoDB" id="9804434at2"/>
<dbReference type="GO" id="GO:0003723">
    <property type="term" value="F:RNA binding"/>
    <property type="evidence" value="ECO:0007669"/>
    <property type="project" value="InterPro"/>
</dbReference>
<keyword evidence="1 8" id="KW-0963">Cytoplasm</keyword>
<dbReference type="EC" id="2.7.2.11" evidence="8"/>
<dbReference type="AlphaFoldDB" id="A0A5S3V9P6"/>
<dbReference type="InterPro" id="IPR036393">
    <property type="entry name" value="AceGlu_kinase-like_sf"/>
</dbReference>
<keyword evidence="7 8" id="KW-0067">ATP-binding</keyword>
<evidence type="ECO:0000256" key="6">
    <source>
        <dbReference type="ARBA" id="ARBA00022777"/>
    </source>
</evidence>
<organism evidence="10 13">
    <name type="scientific">Pseudoalteromonas aurantia</name>
    <dbReference type="NCBI Taxonomy" id="43654"/>
    <lineage>
        <taxon>Bacteria</taxon>
        <taxon>Pseudomonadati</taxon>
        <taxon>Pseudomonadota</taxon>
        <taxon>Gammaproteobacteria</taxon>
        <taxon>Alteromonadales</taxon>
        <taxon>Pseudoalteromonadaceae</taxon>
        <taxon>Pseudoalteromonas</taxon>
    </lineage>
</organism>
<dbReference type="InterPro" id="IPR036974">
    <property type="entry name" value="PUA_sf"/>
</dbReference>
<dbReference type="PIRSF" id="PIRSF000729">
    <property type="entry name" value="GK"/>
    <property type="match status" value="1"/>
</dbReference>
<dbReference type="PANTHER" id="PTHR43654">
    <property type="entry name" value="GLUTAMATE 5-KINASE"/>
    <property type="match status" value="1"/>
</dbReference>
<proteinExistence type="inferred from homology"/>